<dbReference type="Pfam" id="PF00561">
    <property type="entry name" value="Abhydrolase_1"/>
    <property type="match status" value="1"/>
</dbReference>
<dbReference type="AlphaFoldDB" id="A0A6L9QP39"/>
<dbReference type="GO" id="GO:0004806">
    <property type="term" value="F:triacylglycerol lipase activity"/>
    <property type="evidence" value="ECO:0007669"/>
    <property type="project" value="TreeGrafter"/>
</dbReference>
<comment type="caution">
    <text evidence="2">The sequence shown here is derived from an EMBL/GenBank/DDBJ whole genome shotgun (WGS) entry which is preliminary data.</text>
</comment>
<dbReference type="RefSeq" id="WP_163060878.1">
    <property type="nucleotide sequence ID" value="NZ_JAAGLI010000842.1"/>
</dbReference>
<evidence type="ECO:0000313" key="2">
    <source>
        <dbReference type="EMBL" id="NEA26836.1"/>
    </source>
</evidence>
<keyword evidence="2" id="KW-0378">Hydrolase</keyword>
<evidence type="ECO:0000313" key="3">
    <source>
        <dbReference type="Proteomes" id="UP000475532"/>
    </source>
</evidence>
<name>A0A6L9QP39_9ACTN</name>
<dbReference type="PANTHER" id="PTHR43433">
    <property type="entry name" value="HYDROLASE, ALPHA/BETA FOLD FAMILY PROTEIN"/>
    <property type="match status" value="1"/>
</dbReference>
<feature type="domain" description="AB hydrolase-1" evidence="1">
    <location>
        <begin position="32"/>
        <end position="131"/>
    </location>
</feature>
<sequence>MSELRVPGATLHYQVRGTGPMLLISQSGEGDADRTADLVEHLAADFTLVTYDRRGLSRSVLDDPARGATMAEHADDVHRLLARLTDQPVQMLGCSLGAVIGLHVAVRHPNQVGTLVAHEPVAPGLLPDDRRVRHQHELAEVQELYAREGLAPAFKVIADILGIDPANPDAEPGLTPQPMTPARVANFDHFIRHDFSAVITDDLPVTGLPHTPTRILPATGTTTPRHVFDYQCAEALAALLDTETVRFPGGHNGNTAHPRGYATLLRQIFQA</sequence>
<reference evidence="2 3" key="1">
    <citation type="submission" date="2020-01" db="EMBL/GenBank/DDBJ databases">
        <title>Insect and environment-associated Actinomycetes.</title>
        <authorList>
            <person name="Currrie C."/>
            <person name="Chevrette M."/>
            <person name="Carlson C."/>
            <person name="Stubbendieck R."/>
            <person name="Wendt-Pienkowski E."/>
        </authorList>
    </citation>
    <scope>NUCLEOTIDE SEQUENCE [LARGE SCALE GENOMIC DNA]</scope>
    <source>
        <strain evidence="2 3">SID10258</strain>
    </source>
</reference>
<dbReference type="Proteomes" id="UP000475532">
    <property type="component" value="Unassembled WGS sequence"/>
</dbReference>
<proteinExistence type="predicted"/>
<dbReference type="GO" id="GO:0046503">
    <property type="term" value="P:glycerolipid catabolic process"/>
    <property type="evidence" value="ECO:0007669"/>
    <property type="project" value="TreeGrafter"/>
</dbReference>
<dbReference type="PANTHER" id="PTHR43433:SF5">
    <property type="entry name" value="AB HYDROLASE-1 DOMAIN-CONTAINING PROTEIN"/>
    <property type="match status" value="1"/>
</dbReference>
<dbReference type="Gene3D" id="3.40.50.1820">
    <property type="entry name" value="alpha/beta hydrolase"/>
    <property type="match status" value="1"/>
</dbReference>
<organism evidence="2 3">
    <name type="scientific">Actinomadura bangladeshensis</name>
    <dbReference type="NCBI Taxonomy" id="453573"/>
    <lineage>
        <taxon>Bacteria</taxon>
        <taxon>Bacillati</taxon>
        <taxon>Actinomycetota</taxon>
        <taxon>Actinomycetes</taxon>
        <taxon>Streptosporangiales</taxon>
        <taxon>Thermomonosporaceae</taxon>
        <taxon>Actinomadura</taxon>
    </lineage>
</organism>
<dbReference type="EMBL" id="JAAGLI010000842">
    <property type="protein sequence ID" value="NEA26836.1"/>
    <property type="molecule type" value="Genomic_DNA"/>
</dbReference>
<evidence type="ECO:0000259" key="1">
    <source>
        <dbReference type="Pfam" id="PF00561"/>
    </source>
</evidence>
<dbReference type="SUPFAM" id="SSF53474">
    <property type="entry name" value="alpha/beta-Hydrolases"/>
    <property type="match status" value="1"/>
</dbReference>
<dbReference type="InterPro" id="IPR050471">
    <property type="entry name" value="AB_hydrolase"/>
</dbReference>
<protein>
    <submittedName>
        <fullName evidence="2">Alpha/beta fold hydrolase</fullName>
    </submittedName>
</protein>
<dbReference type="InterPro" id="IPR029058">
    <property type="entry name" value="AB_hydrolase_fold"/>
</dbReference>
<accession>A0A6L9QP39</accession>
<dbReference type="InterPro" id="IPR000073">
    <property type="entry name" value="AB_hydrolase_1"/>
</dbReference>
<gene>
    <name evidence="2" type="ORF">G3I70_30690</name>
</gene>